<dbReference type="EMBL" id="VHII01000010">
    <property type="protein sequence ID" value="KAF1384435.1"/>
    <property type="molecule type" value="Genomic_DNA"/>
</dbReference>
<reference evidence="1 2" key="1">
    <citation type="submission" date="2019-06" db="EMBL/GenBank/DDBJ databases">
        <title>A chromosome-scale genome assembly of the European perch, Perca fluviatilis.</title>
        <authorList>
            <person name="Roques C."/>
            <person name="Zahm M."/>
            <person name="Cabau C."/>
            <person name="Klopp C."/>
            <person name="Bouchez O."/>
            <person name="Donnadieu C."/>
            <person name="Kuhl H."/>
            <person name="Gislard M."/>
            <person name="Guendouz S."/>
            <person name="Journot L."/>
            <person name="Haffray P."/>
            <person name="Bestin A."/>
            <person name="Morvezen R."/>
            <person name="Feron R."/>
            <person name="Wen M."/>
            <person name="Jouanno E."/>
            <person name="Herpin A."/>
            <person name="Schartl M."/>
            <person name="Postlethwait J."/>
            <person name="Schaerlinger B."/>
            <person name="Chardard D."/>
            <person name="Lecocq T."/>
            <person name="Poncet C."/>
            <person name="Jaffrelo L."/>
            <person name="Lampietro C."/>
            <person name="Guiguen Y."/>
        </authorList>
    </citation>
    <scope>NUCLEOTIDE SEQUENCE [LARGE SCALE GENOMIC DNA]</scope>
    <source>
        <tissue evidence="1">Blood</tissue>
    </source>
</reference>
<dbReference type="AlphaFoldDB" id="A0A6A5F2C4"/>
<accession>A0A6A5F2C4</accession>
<dbReference type="Proteomes" id="UP000465112">
    <property type="component" value="Chromosome 10"/>
</dbReference>
<organism evidence="1 2">
    <name type="scientific">Perca fluviatilis</name>
    <name type="common">European perch</name>
    <dbReference type="NCBI Taxonomy" id="8168"/>
    <lineage>
        <taxon>Eukaryota</taxon>
        <taxon>Metazoa</taxon>
        <taxon>Chordata</taxon>
        <taxon>Craniata</taxon>
        <taxon>Vertebrata</taxon>
        <taxon>Euteleostomi</taxon>
        <taxon>Actinopterygii</taxon>
        <taxon>Neopterygii</taxon>
        <taxon>Teleostei</taxon>
        <taxon>Neoteleostei</taxon>
        <taxon>Acanthomorphata</taxon>
        <taxon>Eupercaria</taxon>
        <taxon>Perciformes</taxon>
        <taxon>Percoidei</taxon>
        <taxon>Percidae</taxon>
        <taxon>Percinae</taxon>
        <taxon>Perca</taxon>
    </lineage>
</organism>
<evidence type="ECO:0000313" key="2">
    <source>
        <dbReference type="Proteomes" id="UP000465112"/>
    </source>
</evidence>
<sequence>MHSGIVPFINECVTSAHSLSLLELCWTEASAEGFPALLLNRWCIKSCSYGIELPTEPCFPFGRKEPLQPALSQLSRRRVWLSVTALVEKVSVVALSSAGSVLECAAVELLQSLAQREWPVLIPSRAGLVTGRTIHTLAPPHGYYPLAEPLKAAPCGTDSHAAGCLRQRVSSWPAGGQHCWTGARPGFVQGAESVWKDRVGQNKVKQNKVI</sequence>
<protein>
    <submittedName>
        <fullName evidence="1">Uncharacterized protein</fullName>
    </submittedName>
</protein>
<proteinExistence type="predicted"/>
<comment type="caution">
    <text evidence="1">The sequence shown here is derived from an EMBL/GenBank/DDBJ whole genome shotgun (WGS) entry which is preliminary data.</text>
</comment>
<name>A0A6A5F2C4_PERFL</name>
<gene>
    <name evidence="1" type="ORF">PFLUV_G00120200</name>
</gene>
<evidence type="ECO:0000313" key="1">
    <source>
        <dbReference type="EMBL" id="KAF1384435.1"/>
    </source>
</evidence>
<keyword evidence="2" id="KW-1185">Reference proteome</keyword>